<keyword evidence="2" id="KW-0479">Metal-binding</keyword>
<dbReference type="PANTHER" id="PTHR46481:SF10">
    <property type="entry name" value="ZINC FINGER BED DOMAIN-CONTAINING PROTEIN 39"/>
    <property type="match status" value="1"/>
</dbReference>
<dbReference type="InterPro" id="IPR012337">
    <property type="entry name" value="RNaseH-like_sf"/>
</dbReference>
<comment type="subcellular location">
    <subcellularLocation>
        <location evidence="1">Nucleus</location>
    </subcellularLocation>
</comment>
<name>A0AAD5L5H6_9CRUS</name>
<dbReference type="GO" id="GO:0008270">
    <property type="term" value="F:zinc ion binding"/>
    <property type="evidence" value="ECO:0007669"/>
    <property type="project" value="UniProtKB-KW"/>
</dbReference>
<keyword evidence="3" id="KW-0863">Zinc-finger</keyword>
<keyword evidence="8" id="KW-1185">Reference proteome</keyword>
<evidence type="ECO:0000256" key="2">
    <source>
        <dbReference type="ARBA" id="ARBA00022723"/>
    </source>
</evidence>
<evidence type="ECO:0000256" key="1">
    <source>
        <dbReference type="ARBA" id="ARBA00004123"/>
    </source>
</evidence>
<dbReference type="GO" id="GO:0046983">
    <property type="term" value="F:protein dimerization activity"/>
    <property type="evidence" value="ECO:0007669"/>
    <property type="project" value="InterPro"/>
</dbReference>
<dbReference type="InterPro" id="IPR052035">
    <property type="entry name" value="ZnF_BED_domain_contain"/>
</dbReference>
<sequence>MDIAPPLVDLYARFSAPGGGKTEKLIKVAAEAALRQWGRAFLHRPRQHTRRVMVERPTFVPSRTHRPALGAARGRGRGRSAQGGQLEFFLHKILTTVLLCKILFCEACGKNNLPSVRRSANDTEIVYKATKLHHPAKNVTRWNSQYYSIKSFLRILEIDPLIQTKLNATKEKSNRLTNTMIGILMELVLILEPFQEATDELQADYETLGNTEPLITIMSFGWQNFSLCRSGGCLKKSLKSRMPYVLQDTYYVLGAVLDPRFKKCWIAATSMSEHALLNSVRFELTSRYSKLKDDESEFHDPTQSKKKRNLYSTINTSKRTPSAGSAKILDELEVYLSEPNIPMEKLDDSGILQPTRALKYWKLHSHRSLFLSFVAKDIYGCPASSAGIEKAFSTTSDILTAKRARTKSYLFQQLLFLKPNSELFDC</sequence>
<dbReference type="PANTHER" id="PTHR46481">
    <property type="entry name" value="ZINC FINGER BED DOMAIN-CONTAINING PROTEIN 4"/>
    <property type="match status" value="1"/>
</dbReference>
<organism evidence="7 8">
    <name type="scientific">Daphnia sinensis</name>
    <dbReference type="NCBI Taxonomy" id="1820382"/>
    <lineage>
        <taxon>Eukaryota</taxon>
        <taxon>Metazoa</taxon>
        <taxon>Ecdysozoa</taxon>
        <taxon>Arthropoda</taxon>
        <taxon>Crustacea</taxon>
        <taxon>Branchiopoda</taxon>
        <taxon>Diplostraca</taxon>
        <taxon>Cladocera</taxon>
        <taxon>Anomopoda</taxon>
        <taxon>Daphniidae</taxon>
        <taxon>Daphnia</taxon>
        <taxon>Daphnia similis group</taxon>
    </lineage>
</organism>
<dbReference type="Proteomes" id="UP000820818">
    <property type="component" value="Linkage Group LG7"/>
</dbReference>
<feature type="domain" description="HAT C-terminal dimerisation" evidence="6">
    <location>
        <begin position="331"/>
        <end position="419"/>
    </location>
</feature>
<evidence type="ECO:0000259" key="6">
    <source>
        <dbReference type="Pfam" id="PF05699"/>
    </source>
</evidence>
<evidence type="ECO:0000256" key="3">
    <source>
        <dbReference type="ARBA" id="ARBA00022771"/>
    </source>
</evidence>
<dbReference type="GO" id="GO:0005634">
    <property type="term" value="C:nucleus"/>
    <property type="evidence" value="ECO:0007669"/>
    <property type="project" value="UniProtKB-SubCell"/>
</dbReference>
<reference evidence="7 8" key="1">
    <citation type="submission" date="2022-05" db="EMBL/GenBank/DDBJ databases">
        <title>A multi-omics perspective on studying reproductive biology in Daphnia sinensis.</title>
        <authorList>
            <person name="Jia J."/>
        </authorList>
    </citation>
    <scope>NUCLEOTIDE SEQUENCE [LARGE SCALE GENOMIC DNA]</scope>
    <source>
        <strain evidence="7 8">WSL</strain>
    </source>
</reference>
<evidence type="ECO:0000256" key="4">
    <source>
        <dbReference type="ARBA" id="ARBA00022833"/>
    </source>
</evidence>
<evidence type="ECO:0000313" key="7">
    <source>
        <dbReference type="EMBL" id="KAI9556088.1"/>
    </source>
</evidence>
<proteinExistence type="predicted"/>
<accession>A0AAD5L5H6</accession>
<keyword evidence="5" id="KW-0539">Nucleus</keyword>
<protein>
    <recommendedName>
        <fullName evidence="6">HAT C-terminal dimerisation domain-containing protein</fullName>
    </recommendedName>
</protein>
<comment type="caution">
    <text evidence="7">The sequence shown here is derived from an EMBL/GenBank/DDBJ whole genome shotgun (WGS) entry which is preliminary data.</text>
</comment>
<dbReference type="SUPFAM" id="SSF53098">
    <property type="entry name" value="Ribonuclease H-like"/>
    <property type="match status" value="1"/>
</dbReference>
<evidence type="ECO:0000256" key="5">
    <source>
        <dbReference type="ARBA" id="ARBA00023242"/>
    </source>
</evidence>
<dbReference type="EMBL" id="WJBH02000007">
    <property type="protein sequence ID" value="KAI9556088.1"/>
    <property type="molecule type" value="Genomic_DNA"/>
</dbReference>
<keyword evidence="4" id="KW-0862">Zinc</keyword>
<dbReference type="AlphaFoldDB" id="A0AAD5L5H6"/>
<dbReference type="Pfam" id="PF05699">
    <property type="entry name" value="Dimer_Tnp_hAT"/>
    <property type="match status" value="1"/>
</dbReference>
<gene>
    <name evidence="7" type="ORF">GHT06_018660</name>
</gene>
<evidence type="ECO:0000313" key="8">
    <source>
        <dbReference type="Proteomes" id="UP000820818"/>
    </source>
</evidence>
<dbReference type="InterPro" id="IPR008906">
    <property type="entry name" value="HATC_C_dom"/>
</dbReference>